<name>A0A094SE95_9ZZZZ</name>
<dbReference type="SUPFAM" id="SSF55781">
    <property type="entry name" value="GAF domain-like"/>
    <property type="match status" value="1"/>
</dbReference>
<dbReference type="GO" id="GO:0000155">
    <property type="term" value="F:phosphorelay sensor kinase activity"/>
    <property type="evidence" value="ECO:0007669"/>
    <property type="project" value="InterPro"/>
</dbReference>
<accession>A0A094SE95</accession>
<dbReference type="GO" id="GO:0046983">
    <property type="term" value="F:protein dimerization activity"/>
    <property type="evidence" value="ECO:0007669"/>
    <property type="project" value="InterPro"/>
</dbReference>
<keyword evidence="2" id="KW-0418">Kinase</keyword>
<sequence>MDVTRLSALSDAVMDVAKGEDLKTSLKRLIQNAVLITDCTYGALGSITSNGTLEDFTYVGLSDETADEIDTFPEGKGLLGHLLKFPEPLRVSVIKDHPSSVGFPKGHPSMSGFLGVPIRIRNELYGSIYLTQKRNGKDFTEEDEKLVVVLASAAGVAIDSYRGHIAQSQVSLLAERERIARDLHDLVIQRLFASGISLQSVESDPSLSTASLEKIKSTLDNLDSTVQQIRTTIFALQDEHPIQDIRSLILSEIASLSAIAGFQISNSFQGPVDTMIGEELANQVIPVIRELITNAIRHAEATKIDLVVLANQTYCEIRVVDNGKGYVAGERKSGLLNLERRALARGGEFEILRDGVAGTRTMWRASL</sequence>
<dbReference type="SUPFAM" id="SSF55874">
    <property type="entry name" value="ATPase domain of HSP90 chaperone/DNA topoisomerase II/histidine kinase"/>
    <property type="match status" value="1"/>
</dbReference>
<dbReference type="AlphaFoldDB" id="A0A094SE95"/>
<proteinExistence type="predicted"/>
<dbReference type="Pfam" id="PF02518">
    <property type="entry name" value="HATPase_c"/>
    <property type="match status" value="1"/>
</dbReference>
<dbReference type="InterPro" id="IPR036890">
    <property type="entry name" value="HATPase_C_sf"/>
</dbReference>
<comment type="caution">
    <text evidence="4">The sequence shown here is derived from an EMBL/GenBank/DDBJ whole genome shotgun (WGS) entry which is preliminary data.</text>
</comment>
<feature type="domain" description="GAF" evidence="3">
    <location>
        <begin position="21"/>
        <end position="169"/>
    </location>
</feature>
<evidence type="ECO:0000259" key="3">
    <source>
        <dbReference type="SMART" id="SM00065"/>
    </source>
</evidence>
<dbReference type="Pfam" id="PF07730">
    <property type="entry name" value="HisKA_3"/>
    <property type="match status" value="1"/>
</dbReference>
<evidence type="ECO:0000256" key="2">
    <source>
        <dbReference type="ARBA" id="ARBA00022777"/>
    </source>
</evidence>
<reference evidence="4" key="1">
    <citation type="submission" date="2014-06" db="EMBL/GenBank/DDBJ databases">
        <title>Key roles for freshwater Actinobacteria revealed by deep metagenomic sequencing.</title>
        <authorList>
            <person name="Ghai R."/>
            <person name="Mizuno C.M."/>
            <person name="Picazo A."/>
            <person name="Camacho A."/>
            <person name="Rodriguez-Valera F."/>
        </authorList>
    </citation>
    <scope>NUCLEOTIDE SEQUENCE</scope>
</reference>
<dbReference type="InterPro" id="IPR003594">
    <property type="entry name" value="HATPase_dom"/>
</dbReference>
<dbReference type="InterPro" id="IPR050482">
    <property type="entry name" value="Sensor_HK_TwoCompSys"/>
</dbReference>
<dbReference type="PANTHER" id="PTHR24421">
    <property type="entry name" value="NITRATE/NITRITE SENSOR PROTEIN NARX-RELATED"/>
    <property type="match status" value="1"/>
</dbReference>
<dbReference type="PANTHER" id="PTHR24421:SF56">
    <property type="entry name" value="OXYGEN SENSOR HISTIDINE KINASE RESPONSE REGULATOR DOST"/>
    <property type="match status" value="1"/>
</dbReference>
<dbReference type="EMBL" id="JNSL01000083">
    <property type="protein sequence ID" value="KGA16493.1"/>
    <property type="molecule type" value="Genomic_DNA"/>
</dbReference>
<evidence type="ECO:0000313" key="4">
    <source>
        <dbReference type="EMBL" id="KGA16493.1"/>
    </source>
</evidence>
<keyword evidence="1" id="KW-0808">Transferase</keyword>
<evidence type="ECO:0000256" key="1">
    <source>
        <dbReference type="ARBA" id="ARBA00022679"/>
    </source>
</evidence>
<organism evidence="4">
    <name type="scientific">freshwater metagenome</name>
    <dbReference type="NCBI Taxonomy" id="449393"/>
    <lineage>
        <taxon>unclassified sequences</taxon>
        <taxon>metagenomes</taxon>
        <taxon>ecological metagenomes</taxon>
    </lineage>
</organism>
<dbReference type="GO" id="GO:0016020">
    <property type="term" value="C:membrane"/>
    <property type="evidence" value="ECO:0007669"/>
    <property type="project" value="InterPro"/>
</dbReference>
<dbReference type="InterPro" id="IPR003018">
    <property type="entry name" value="GAF"/>
</dbReference>
<dbReference type="Pfam" id="PF13185">
    <property type="entry name" value="GAF_2"/>
    <property type="match status" value="1"/>
</dbReference>
<dbReference type="Gene3D" id="3.30.565.10">
    <property type="entry name" value="Histidine kinase-like ATPase, C-terminal domain"/>
    <property type="match status" value="1"/>
</dbReference>
<dbReference type="InterPro" id="IPR029016">
    <property type="entry name" value="GAF-like_dom_sf"/>
</dbReference>
<gene>
    <name evidence="4" type="ORF">GM51_12435</name>
</gene>
<dbReference type="SMART" id="SM00065">
    <property type="entry name" value="GAF"/>
    <property type="match status" value="1"/>
</dbReference>
<dbReference type="CDD" id="cd16917">
    <property type="entry name" value="HATPase_UhpB-NarQ-NarX-like"/>
    <property type="match status" value="1"/>
</dbReference>
<dbReference type="Gene3D" id="3.30.450.40">
    <property type="match status" value="1"/>
</dbReference>
<protein>
    <recommendedName>
        <fullName evidence="3">GAF domain-containing protein</fullName>
    </recommendedName>
</protein>
<dbReference type="InterPro" id="IPR011712">
    <property type="entry name" value="Sig_transdc_His_kin_sub3_dim/P"/>
</dbReference>
<dbReference type="Gene3D" id="1.20.5.1930">
    <property type="match status" value="1"/>
</dbReference>